<dbReference type="Proteomes" id="UP001194714">
    <property type="component" value="Unassembled WGS sequence"/>
</dbReference>
<dbReference type="Gene3D" id="1.25.10.10">
    <property type="entry name" value="Leucine-rich Repeat Variant"/>
    <property type="match status" value="3"/>
</dbReference>
<evidence type="ECO:0000256" key="1">
    <source>
        <dbReference type="SAM" id="MobiDB-lite"/>
    </source>
</evidence>
<feature type="compositionally biased region" description="Low complexity" evidence="1">
    <location>
        <begin position="1400"/>
        <end position="1415"/>
    </location>
</feature>
<gene>
    <name evidence="3" type="ORF">NEPTK9_001512</name>
</gene>
<evidence type="ECO:0000313" key="4">
    <source>
        <dbReference type="Proteomes" id="UP001194714"/>
    </source>
</evidence>
<name>A0ABS0B0R8_9BACT</name>
<dbReference type="Pfam" id="PF13646">
    <property type="entry name" value="HEAT_2"/>
    <property type="match status" value="3"/>
</dbReference>
<reference evidence="3 4" key="1">
    <citation type="submission" date="2020-01" db="EMBL/GenBank/DDBJ databases">
        <title>Draft genome sequence of Cand. Neptunochlamydia vexilliferae K9.</title>
        <authorList>
            <person name="Schulz F."/>
            <person name="Koestlbacher S."/>
            <person name="Wascher F."/>
            <person name="Pizzetti I."/>
            <person name="Horn M."/>
        </authorList>
    </citation>
    <scope>NUCLEOTIDE SEQUENCE [LARGE SCALE GENOMIC DNA]</scope>
    <source>
        <strain evidence="3 4">K9</strain>
    </source>
</reference>
<evidence type="ECO:0000313" key="3">
    <source>
        <dbReference type="EMBL" id="MBF5059988.1"/>
    </source>
</evidence>
<dbReference type="Gene3D" id="3.40.50.300">
    <property type="entry name" value="P-loop containing nucleotide triphosphate hydrolases"/>
    <property type="match status" value="1"/>
</dbReference>
<dbReference type="EMBL" id="JAAEJV010000059">
    <property type="protein sequence ID" value="MBF5059988.1"/>
    <property type="molecule type" value="Genomic_DNA"/>
</dbReference>
<dbReference type="SUPFAM" id="SSF48371">
    <property type="entry name" value="ARM repeat"/>
    <property type="match status" value="2"/>
</dbReference>
<dbReference type="RefSeq" id="WP_194848311.1">
    <property type="nucleotide sequence ID" value="NZ_JAAEJV010000059.1"/>
</dbReference>
<protein>
    <recommendedName>
        <fullName evidence="2">NACHT domain-containing protein</fullName>
    </recommendedName>
</protein>
<dbReference type="InterPro" id="IPR011989">
    <property type="entry name" value="ARM-like"/>
</dbReference>
<dbReference type="SUPFAM" id="SSF52540">
    <property type="entry name" value="P-loop containing nucleoside triphosphate hydrolases"/>
    <property type="match status" value="1"/>
</dbReference>
<dbReference type="InterPro" id="IPR016024">
    <property type="entry name" value="ARM-type_fold"/>
</dbReference>
<dbReference type="InterPro" id="IPR004155">
    <property type="entry name" value="PBS_lyase_HEAT"/>
</dbReference>
<comment type="caution">
    <text evidence="3">The sequence shown here is derived from an EMBL/GenBank/DDBJ whole genome shotgun (WGS) entry which is preliminary data.</text>
</comment>
<dbReference type="SMART" id="SM00567">
    <property type="entry name" value="EZ_HEAT"/>
    <property type="match status" value="11"/>
</dbReference>
<feature type="domain" description="NACHT" evidence="2">
    <location>
        <begin position="191"/>
        <end position="337"/>
    </location>
</feature>
<organism evidence="3 4">
    <name type="scientific">Candidatus Neptunichlamydia vexilliferae</name>
    <dbReference type="NCBI Taxonomy" id="1651774"/>
    <lineage>
        <taxon>Bacteria</taxon>
        <taxon>Pseudomonadati</taxon>
        <taxon>Chlamydiota</taxon>
        <taxon>Chlamydiia</taxon>
        <taxon>Parachlamydiales</taxon>
        <taxon>Simkaniaceae</taxon>
        <taxon>Candidatus Neptunichlamydia</taxon>
    </lineage>
</organism>
<dbReference type="PANTHER" id="PTHR12697">
    <property type="entry name" value="PBS LYASE HEAT-LIKE PROTEIN"/>
    <property type="match status" value="1"/>
</dbReference>
<proteinExistence type="predicted"/>
<dbReference type="Pfam" id="PF05729">
    <property type="entry name" value="NACHT"/>
    <property type="match status" value="1"/>
</dbReference>
<keyword evidence="4" id="KW-1185">Reference proteome</keyword>
<feature type="region of interest" description="Disordered" evidence="1">
    <location>
        <begin position="1398"/>
        <end position="1421"/>
    </location>
</feature>
<dbReference type="InterPro" id="IPR027417">
    <property type="entry name" value="P-loop_NTPase"/>
</dbReference>
<accession>A0ABS0B0R8</accession>
<dbReference type="PANTHER" id="PTHR12697:SF5">
    <property type="entry name" value="DEOXYHYPUSINE HYDROXYLASE"/>
    <property type="match status" value="1"/>
</dbReference>
<dbReference type="InterPro" id="IPR007111">
    <property type="entry name" value="NACHT_NTPase"/>
</dbReference>
<sequence>MQPIASNSSSSDKKTLVSDDLIEFRNKNRLVINPTTVTIGTASVGGDMKFAGQANQVDARVNKVKNSTFDLKGANVTFQNVGSSNQGIEKVTLGTKEELAKHLSSFYKKQQAVVYKIRGKGAWQISMPIEGVYTTLTIIGEQEKKEKDNLKKLFQDRRISSHETIFAPKEPIKMKEIFVREELKNADEKRAVILGAAGVGKSTFCQMAAINGPMLWSDFDVVFLIKLRNLSGKKRGLTYSYQDLIAEEGGFSLKNYKHLLDQKSLRNRALLILDGYDELPETFECEGVQKAFFKLKEHFPHILITSRPMDVDMDVKARLEIVGFDEPSIQEYIEKFYTALIKNSDFTKQDADGKISALKSQLKAKPIVHSFAQIPINLSLICALFKENESFLHSDTVSISTFYIEAVRWFYKRYQLSQLPSLASDILKKRIRRQRDPRSDRESKKTIDPIAKALEEIAWTAMKKNTLYPSESCINQALEKNNISTDDLTKIGLFSAEDDHPQFIHLTFQEFFAATYLANLYINNPLQATKYFKAIKFDPRYTLTLWMAAGYLSHQEKKKALKIFFNDLFGDPQDLARGYGLILKARCFEECKCPKEIPQHKAFIDEAAESIKATPVQEMNFQLLNQNVRLLHHPSIIKAFQENMTKKGTRLKAISLIGRLVQEKLLIPHEMMLTLSELAFSSATQDAAIRVILQIVKGGRALPKKGIEVLLKVLKDSSLNGYARGDAAEALGEYLKVGGEKAKEVVEVLLKVLKDSSLNGYARSNAAEALGEYLKEGGEKAKEVVEVLFKVLKDSSVDGSVRSKAAYVIIEYLKVEGEKVKEVVEVLLKVLKDSSVEGFVRSNAAYALVGYLKEGGEKVKEVVEVLLKVLKDSSVEGFVRSNAAYALGEYLKLGGEKVKEVVDVFLEVFKDSSVDGSIRRAAAFALGEYLKGGGEKAKEVVEGLLKVLKDSSVDWEVRSVAASPLGEHLKEGGEKVKEVVDVLLEVLKDSSVERLTPLYAASELERSLPEQLVDMVLGNRWSAASALGEYLKGEGEKEKEKEVVDVFLKLHKFLKDCSVKGYALRNVAYTLGEYLKLGGEKAKEVVEGLLKVLKDSSVKGAGRSNAAYALGEYLKGGGEKVKEVVAGLLKVFKDSSVDWKVRSAAAYALGQYLKGEGEKEKEKEVVDVLLKVFKGSSVDESVRRAAAYALGEYLKLGGEKVKEVVGVLLKVFKNSSVDWSVRCDAASALGEYLKLALFPVACYELRPGSNCTKAQPSRRENSRNTQRLAAGIGNFRPAQIYWKGEKVKEVVEELLKVFKNHSGDEKVRDSVARALRKSSSQQLAKMVSDTRSFKLALVVCYLTQKAFTVSEKEITISDNRNKISFPADKNYLKLVNLQKIINSSYSSLVNGIFDHSWQNTSSSSTSSSSSTFNTSKSHDRY</sequence>
<evidence type="ECO:0000259" key="2">
    <source>
        <dbReference type="Pfam" id="PF05729"/>
    </source>
</evidence>